<name>A0A3N1GWW8_9ACTN</name>
<dbReference type="Pfam" id="PF03069">
    <property type="entry name" value="FmdA_AmdA"/>
    <property type="match status" value="1"/>
</dbReference>
<reference evidence="2 3" key="1">
    <citation type="journal article" date="2015" name="Stand. Genomic Sci.">
        <title>Genomic Encyclopedia of Bacterial and Archaeal Type Strains, Phase III: the genomes of soil and plant-associated and newly described type strains.</title>
        <authorList>
            <person name="Whitman W.B."/>
            <person name="Woyke T."/>
            <person name="Klenk H.P."/>
            <person name="Zhou Y."/>
            <person name="Lilburn T.G."/>
            <person name="Beck B.J."/>
            <person name="De Vos P."/>
            <person name="Vandamme P."/>
            <person name="Eisen J.A."/>
            <person name="Garrity G."/>
            <person name="Hugenholtz P."/>
            <person name="Kyrpides N.C."/>
        </authorList>
    </citation>
    <scope>NUCLEOTIDE SEQUENCE [LARGE SCALE GENOMIC DNA]</scope>
    <source>
        <strain evidence="2 3">CECT 7306</strain>
    </source>
</reference>
<dbReference type="Gene3D" id="2.60.120.580">
    <property type="entry name" value="Acetamidase/Formamidase-like domains"/>
    <property type="match status" value="2"/>
</dbReference>
<dbReference type="PROSITE" id="PS51318">
    <property type="entry name" value="TAT"/>
    <property type="match status" value="1"/>
</dbReference>
<evidence type="ECO:0000256" key="1">
    <source>
        <dbReference type="SAM" id="MobiDB-lite"/>
    </source>
</evidence>
<dbReference type="EMBL" id="RJKN01000006">
    <property type="protein sequence ID" value="ROP34646.1"/>
    <property type="molecule type" value="Genomic_DNA"/>
</dbReference>
<dbReference type="OrthoDB" id="9785236at2"/>
<keyword evidence="3" id="KW-1185">Reference proteome</keyword>
<evidence type="ECO:0000313" key="2">
    <source>
        <dbReference type="EMBL" id="ROP34646.1"/>
    </source>
</evidence>
<organism evidence="2 3">
    <name type="scientific">Pseudokineococcus lusitanus</name>
    <dbReference type="NCBI Taxonomy" id="763993"/>
    <lineage>
        <taxon>Bacteria</taxon>
        <taxon>Bacillati</taxon>
        <taxon>Actinomycetota</taxon>
        <taxon>Actinomycetes</taxon>
        <taxon>Kineosporiales</taxon>
        <taxon>Kineosporiaceae</taxon>
        <taxon>Pseudokineococcus</taxon>
    </lineage>
</organism>
<dbReference type="InterPro" id="IPR004304">
    <property type="entry name" value="FmdA_AmdA"/>
</dbReference>
<dbReference type="SUPFAM" id="SSF141130">
    <property type="entry name" value="Acetamidase/Formamidase-like"/>
    <property type="match status" value="1"/>
</dbReference>
<dbReference type="RefSeq" id="WP_123380538.1">
    <property type="nucleotide sequence ID" value="NZ_RJKN01000006.1"/>
</dbReference>
<protein>
    <submittedName>
        <fullName evidence="2">Acetamidase/formamidase</fullName>
    </submittedName>
</protein>
<evidence type="ECO:0000313" key="3">
    <source>
        <dbReference type="Proteomes" id="UP000276232"/>
    </source>
</evidence>
<sequence>MSPHAGTSPATTHPASPAPSPSDAAEVLARGIGRRGLLRAAAGVGGLAAAGAGGIAASAPAWGATTALPPVLQPLRRAPARETYVRCDPATALWGRLPNRRTDPVARVTSGAVLTMDAVSHEGLLEDQGKDPLAYFTSFGVRPQDVLEDAVGVAARTAHDGPGPHVVTGPVAVRGAQPGDVLKVEVLGLAPRVPYGVISNRHGRGALPGEYPEAWTGDPALAPYLNVGGNVSVFTPVETSDRGLVGAMPGPVTARFPLQPFLGTMGVARDTGVTVDSVPPTDAGGNLDVRDVGVGATLYLPVRVPGALFYVGDPHMAQGDGEVALTAMEGSLRARLRLSVVRPGDGAPLQTATRPFAETPEHWLPIGLSDPDGPVGGQVTDVGVAVKDAVRAALAFLTDDLGMEGPVAYAYLSAATDFTLSQVVDRTTGVHARIRKADFAG</sequence>
<comment type="caution">
    <text evidence="2">The sequence shown here is derived from an EMBL/GenBank/DDBJ whole genome shotgun (WGS) entry which is preliminary data.</text>
</comment>
<dbReference type="Proteomes" id="UP000276232">
    <property type="component" value="Unassembled WGS sequence"/>
</dbReference>
<dbReference type="Gene3D" id="3.10.28.20">
    <property type="entry name" value="Acetamidase/Formamidase-like domains"/>
    <property type="match status" value="1"/>
</dbReference>
<dbReference type="AlphaFoldDB" id="A0A3N1GWW8"/>
<dbReference type="GO" id="GO:0016811">
    <property type="term" value="F:hydrolase activity, acting on carbon-nitrogen (but not peptide) bonds, in linear amides"/>
    <property type="evidence" value="ECO:0007669"/>
    <property type="project" value="InterPro"/>
</dbReference>
<accession>A0A3N1GWW8</accession>
<dbReference type="PANTHER" id="PTHR31891">
    <property type="entry name" value="FORMAMIDASE C869.04-RELATED"/>
    <property type="match status" value="1"/>
</dbReference>
<feature type="region of interest" description="Disordered" evidence="1">
    <location>
        <begin position="1"/>
        <end position="24"/>
    </location>
</feature>
<dbReference type="PANTHER" id="PTHR31891:SF1">
    <property type="entry name" value="FORMAMIDASE C869.04-RELATED"/>
    <property type="match status" value="1"/>
</dbReference>
<proteinExistence type="predicted"/>
<dbReference type="InParanoid" id="A0A3N1GWW8"/>
<gene>
    <name evidence="2" type="ORF">EDC03_2462</name>
</gene>
<dbReference type="InterPro" id="IPR006311">
    <property type="entry name" value="TAT_signal"/>
</dbReference>